<keyword evidence="2" id="KW-1185">Reference proteome</keyword>
<proteinExistence type="predicted"/>
<evidence type="ECO:0000313" key="1">
    <source>
        <dbReference type="EMBL" id="GBN54041.1"/>
    </source>
</evidence>
<protein>
    <submittedName>
        <fullName evidence="1">Uncharacterized protein</fullName>
    </submittedName>
</protein>
<organism evidence="1 2">
    <name type="scientific">Araneus ventricosus</name>
    <name type="common">Orbweaver spider</name>
    <name type="synonym">Epeira ventricosa</name>
    <dbReference type="NCBI Taxonomy" id="182803"/>
    <lineage>
        <taxon>Eukaryota</taxon>
        <taxon>Metazoa</taxon>
        <taxon>Ecdysozoa</taxon>
        <taxon>Arthropoda</taxon>
        <taxon>Chelicerata</taxon>
        <taxon>Arachnida</taxon>
        <taxon>Araneae</taxon>
        <taxon>Araneomorphae</taxon>
        <taxon>Entelegynae</taxon>
        <taxon>Araneoidea</taxon>
        <taxon>Araneidae</taxon>
        <taxon>Araneus</taxon>
    </lineage>
</organism>
<evidence type="ECO:0000313" key="2">
    <source>
        <dbReference type="Proteomes" id="UP000499080"/>
    </source>
</evidence>
<accession>A0A4Y2PS61</accession>
<sequence>MKIPKDKGIEKRPNFHNLALEMPTWQPCFKVRHIKVHSLSDEKWKKKSLPLLADTNYTRSSSFQMIILTETRLLIGSSEKPCFISGNSTPFGPRIGDG</sequence>
<dbReference type="AlphaFoldDB" id="A0A4Y2PS61"/>
<dbReference type="EMBL" id="BGPR01012003">
    <property type="protein sequence ID" value="GBN54041.1"/>
    <property type="molecule type" value="Genomic_DNA"/>
</dbReference>
<gene>
    <name evidence="1" type="ORF">AVEN_169518_1</name>
</gene>
<reference evidence="1 2" key="1">
    <citation type="journal article" date="2019" name="Sci. Rep.">
        <title>Orb-weaving spider Araneus ventricosus genome elucidates the spidroin gene catalogue.</title>
        <authorList>
            <person name="Kono N."/>
            <person name="Nakamura H."/>
            <person name="Ohtoshi R."/>
            <person name="Moran D.A.P."/>
            <person name="Shinohara A."/>
            <person name="Yoshida Y."/>
            <person name="Fujiwara M."/>
            <person name="Mori M."/>
            <person name="Tomita M."/>
            <person name="Arakawa K."/>
        </authorList>
    </citation>
    <scope>NUCLEOTIDE SEQUENCE [LARGE SCALE GENOMIC DNA]</scope>
</reference>
<dbReference type="Proteomes" id="UP000499080">
    <property type="component" value="Unassembled WGS sequence"/>
</dbReference>
<name>A0A4Y2PS61_ARAVE</name>
<comment type="caution">
    <text evidence="1">The sequence shown here is derived from an EMBL/GenBank/DDBJ whole genome shotgun (WGS) entry which is preliminary data.</text>
</comment>